<evidence type="ECO:0000313" key="2">
    <source>
        <dbReference type="Proteomes" id="UP000275408"/>
    </source>
</evidence>
<dbReference type="Proteomes" id="UP000275408">
    <property type="component" value="Unassembled WGS sequence"/>
</dbReference>
<protein>
    <submittedName>
        <fullName evidence="1">Uncharacterized protein</fullName>
    </submittedName>
</protein>
<organism evidence="1 2">
    <name type="scientific">Pocillopora damicornis</name>
    <name type="common">Cauliflower coral</name>
    <name type="synonym">Millepora damicornis</name>
    <dbReference type="NCBI Taxonomy" id="46731"/>
    <lineage>
        <taxon>Eukaryota</taxon>
        <taxon>Metazoa</taxon>
        <taxon>Cnidaria</taxon>
        <taxon>Anthozoa</taxon>
        <taxon>Hexacorallia</taxon>
        <taxon>Scleractinia</taxon>
        <taxon>Astrocoeniina</taxon>
        <taxon>Pocilloporidae</taxon>
        <taxon>Pocillopora</taxon>
    </lineage>
</organism>
<sequence>MILQGLESSRLSIGEIFTRRIFLQPQLRAYEFLKNNVKITVFDIPGLADTKGSDEECIRKITEKNFVLY</sequence>
<gene>
    <name evidence="1" type="ORF">pdam_00017200</name>
</gene>
<accession>A0A3M6U9A9</accession>
<keyword evidence="2" id="KW-1185">Reference proteome</keyword>
<reference evidence="1 2" key="1">
    <citation type="journal article" date="2018" name="Sci. Rep.">
        <title>Comparative analysis of the Pocillopora damicornis genome highlights role of immune system in coral evolution.</title>
        <authorList>
            <person name="Cunning R."/>
            <person name="Bay R.A."/>
            <person name="Gillette P."/>
            <person name="Baker A.C."/>
            <person name="Traylor-Knowles N."/>
        </authorList>
    </citation>
    <scope>NUCLEOTIDE SEQUENCE [LARGE SCALE GENOMIC DNA]</scope>
    <source>
        <strain evidence="1">RSMAS</strain>
        <tissue evidence="1">Whole animal</tissue>
    </source>
</reference>
<name>A0A3M6U9A9_POCDA</name>
<evidence type="ECO:0000313" key="1">
    <source>
        <dbReference type="EMBL" id="RMX50247.1"/>
    </source>
</evidence>
<comment type="caution">
    <text evidence="1">The sequence shown here is derived from an EMBL/GenBank/DDBJ whole genome shotgun (WGS) entry which is preliminary data.</text>
</comment>
<dbReference type="EMBL" id="RCHS01001996">
    <property type="protein sequence ID" value="RMX50247.1"/>
    <property type="molecule type" value="Genomic_DNA"/>
</dbReference>
<dbReference type="AlphaFoldDB" id="A0A3M6U9A9"/>
<proteinExistence type="predicted"/>